<protein>
    <recommendedName>
        <fullName evidence="3">DUF4178 domain-containing protein</fullName>
    </recommendedName>
</protein>
<dbReference type="RefSeq" id="WP_006943017.1">
    <property type="nucleotide sequence ID" value="NZ_GL538209.1"/>
</dbReference>
<dbReference type="eggNOG" id="ENOG5033GKJ">
    <property type="taxonomic scope" value="Bacteria"/>
</dbReference>
<keyword evidence="2" id="KW-0472">Membrane</keyword>
<feature type="domain" description="DUF4178" evidence="3">
    <location>
        <begin position="5"/>
        <end position="136"/>
    </location>
</feature>
<dbReference type="STRING" id="706434.HMPREF9429_01678"/>
<dbReference type="EMBL" id="AECS01000040">
    <property type="protein sequence ID" value="EFQ03472.1"/>
    <property type="molecule type" value="Genomic_DNA"/>
</dbReference>
<accession>E2ZDX6</accession>
<evidence type="ECO:0000256" key="2">
    <source>
        <dbReference type="SAM" id="Phobius"/>
    </source>
</evidence>
<reference evidence="4 5" key="1">
    <citation type="submission" date="2010-08" db="EMBL/GenBank/DDBJ databases">
        <authorList>
            <person name="Weinstock G."/>
            <person name="Sodergren E."/>
            <person name="Clifton S."/>
            <person name="Fulton L."/>
            <person name="Fulton B."/>
            <person name="Courtney L."/>
            <person name="Fronick C."/>
            <person name="Harrison M."/>
            <person name="Strong C."/>
            <person name="Farmer C."/>
            <person name="Delahaunty K."/>
            <person name="Markovic C."/>
            <person name="Hall O."/>
            <person name="Minx P."/>
            <person name="Tomlinson C."/>
            <person name="Mitreva M."/>
            <person name="Hou S."/>
            <person name="Chen J."/>
            <person name="Wollam A."/>
            <person name="Pepin K.H."/>
            <person name="Johnson M."/>
            <person name="Bhonagiri V."/>
            <person name="Zhang X."/>
            <person name="Suruliraj S."/>
            <person name="Warren W."/>
            <person name="Chinwalla A."/>
            <person name="Mardis E.R."/>
            <person name="Wilson R.K."/>
        </authorList>
    </citation>
    <scope>NUCLEOTIDE SEQUENCE [LARGE SCALE GENOMIC DNA]</scope>
    <source>
        <strain evidence="4 5">F0359</strain>
    </source>
</reference>
<evidence type="ECO:0000313" key="5">
    <source>
        <dbReference type="Proteomes" id="UP000003195"/>
    </source>
</evidence>
<organism evidence="4 5">
    <name type="scientific">Megasphaera micronuciformis F0359</name>
    <dbReference type="NCBI Taxonomy" id="706434"/>
    <lineage>
        <taxon>Bacteria</taxon>
        <taxon>Bacillati</taxon>
        <taxon>Bacillota</taxon>
        <taxon>Negativicutes</taxon>
        <taxon>Veillonellales</taxon>
        <taxon>Veillonellaceae</taxon>
        <taxon>Megasphaera</taxon>
    </lineage>
</organism>
<evidence type="ECO:0000313" key="4">
    <source>
        <dbReference type="EMBL" id="EFQ03472.1"/>
    </source>
</evidence>
<name>E2ZDX6_9FIRM</name>
<dbReference type="Pfam" id="PF13785">
    <property type="entry name" value="DUF4178"/>
    <property type="match status" value="1"/>
</dbReference>
<comment type="caution">
    <text evidence="4">The sequence shown here is derived from an EMBL/GenBank/DDBJ whole genome shotgun (WGS) entry which is preliminary data.</text>
</comment>
<sequence>MNFKYGDTLRIENDLYTVLGTIAYENKEGYSWVEHLLIEHRTDTEYWLRKDDGSRGYENREYQLSRVVSTGIIPAGMRLVDSGRERVTDVWDIYGSDDVERGDEADYKNYRNNKGMFFSIEKWEDCTEYSRGRYIDEKVVRIEENAELTDFIKRQMLRRRLIKTGVFLFFVVGICILLYMGYSMRHDIRDFFGYPYTVAEYVKDKPGTYTYVTSVTDANNTKSDIYQSDKDLDATVQDIIKGVDGKVSEVTQDGDTALENMDSQADEELTDLVRTTGVPTQTVTILTDNEFITVYISTEGTVLLRVESREAAYNNTDDGGYHSTTHSYGFYRYAYWRNGYDRDRGRYGGTSSYAAYTPGSSHTTYSPYNQYASSVRRNSVSSRTGSHGGTSVGK</sequence>
<dbReference type="Proteomes" id="UP000003195">
    <property type="component" value="Unassembled WGS sequence"/>
</dbReference>
<keyword evidence="5" id="KW-1185">Reference proteome</keyword>
<dbReference type="AlphaFoldDB" id="E2ZDX6"/>
<keyword evidence="2" id="KW-0812">Transmembrane</keyword>
<proteinExistence type="predicted"/>
<feature type="transmembrane region" description="Helical" evidence="2">
    <location>
        <begin position="161"/>
        <end position="182"/>
    </location>
</feature>
<gene>
    <name evidence="4" type="ORF">HMPREF9429_01678</name>
</gene>
<dbReference type="InterPro" id="IPR025235">
    <property type="entry name" value="DUF4178"/>
</dbReference>
<evidence type="ECO:0000256" key="1">
    <source>
        <dbReference type="SAM" id="MobiDB-lite"/>
    </source>
</evidence>
<dbReference type="HOGENOM" id="CLU_749455_0_0_9"/>
<keyword evidence="2" id="KW-1133">Transmembrane helix</keyword>
<evidence type="ECO:0000259" key="3">
    <source>
        <dbReference type="Pfam" id="PF13785"/>
    </source>
</evidence>
<feature type="region of interest" description="Disordered" evidence="1">
    <location>
        <begin position="375"/>
        <end position="394"/>
    </location>
</feature>
<dbReference type="OrthoDB" id="1632008at2"/>